<organism evidence="2">
    <name type="scientific">uncultured Desulfobacterium sp</name>
    <dbReference type="NCBI Taxonomy" id="201089"/>
    <lineage>
        <taxon>Bacteria</taxon>
        <taxon>Pseudomonadati</taxon>
        <taxon>Thermodesulfobacteriota</taxon>
        <taxon>Desulfobacteria</taxon>
        <taxon>Desulfobacterales</taxon>
        <taxon>Desulfobacteriaceae</taxon>
        <taxon>Desulfobacterium</taxon>
        <taxon>environmental samples</taxon>
    </lineage>
</organism>
<accession>E1YMC1</accession>
<sequence>MKPVFISYSREDLHEVKEIVSILQVAGIPVWQDINSLDVGLTEDQIRTAIREDCAALVFYATSNSIVSDFIKDIELKEAYQKFKSDNKFSIVPIFNESIDKVNAALKGVIDGNISRFNGIVIEPGKPLMEEISQKLRRNLLSIVLGQSQEKRVRIAVMTYSPTPDDAKPMLNLDWSALHLPDSLLSQNSWADYVCPALADIKNTLVKSSRTNLEIISKAQPQVGIAFGYIFRKEAGFILDVHQFDQIWSTSTDENETSYLNCNCTSGDLGNQNIAVIISITQEVGNVTGRLSGVDIGFRAFLNCSPTGGKIPYNIPHGQIAAAMAGEIRKAILDAKSKYDVTDIHIFSAIPLGLAYLIGWRLNACGRIHLYDYDRSKGTYSPSWILEGNY</sequence>
<dbReference type="AlphaFoldDB" id="E1YMC1"/>
<dbReference type="EMBL" id="FR695877">
    <property type="protein sequence ID" value="CBX31254.1"/>
    <property type="molecule type" value="Genomic_DNA"/>
</dbReference>
<feature type="domain" description="TIR" evidence="1">
    <location>
        <begin position="1"/>
        <end position="140"/>
    </location>
</feature>
<dbReference type="SUPFAM" id="SSF52200">
    <property type="entry name" value="Toll/Interleukin receptor TIR domain"/>
    <property type="match status" value="1"/>
</dbReference>
<dbReference type="Pfam" id="PF13676">
    <property type="entry name" value="TIR_2"/>
    <property type="match status" value="1"/>
</dbReference>
<dbReference type="PROSITE" id="PS50104">
    <property type="entry name" value="TIR"/>
    <property type="match status" value="1"/>
</dbReference>
<dbReference type="InterPro" id="IPR035897">
    <property type="entry name" value="Toll_tir_struct_dom_sf"/>
</dbReference>
<reference evidence="2" key="1">
    <citation type="journal article" date="2011" name="Environ. Microbiol.">
        <title>Genomic insights into the metabolic potential of the polycyclic aromatic hydrocarbon degrading sulfate-reducing Deltaproteobacterium N47.</title>
        <authorList>
            <person name="Bergmann F."/>
            <person name="Selesi D."/>
            <person name="Weinmaier T."/>
            <person name="Tischler P."/>
            <person name="Rattei T."/>
            <person name="Meckenstock R.U."/>
        </authorList>
    </citation>
    <scope>NUCLEOTIDE SEQUENCE</scope>
</reference>
<dbReference type="GO" id="GO:0007165">
    <property type="term" value="P:signal transduction"/>
    <property type="evidence" value="ECO:0007669"/>
    <property type="project" value="InterPro"/>
</dbReference>
<dbReference type="InterPro" id="IPR000157">
    <property type="entry name" value="TIR_dom"/>
</dbReference>
<dbReference type="Pfam" id="PF18145">
    <property type="entry name" value="SAVED"/>
    <property type="match status" value="1"/>
</dbReference>
<gene>
    <name evidence="2" type="ORF">N47_E47660</name>
</gene>
<protein>
    <recommendedName>
        <fullName evidence="1">TIR domain-containing protein</fullName>
    </recommendedName>
</protein>
<evidence type="ECO:0000259" key="1">
    <source>
        <dbReference type="PROSITE" id="PS50104"/>
    </source>
</evidence>
<proteinExistence type="predicted"/>
<dbReference type="Gene3D" id="3.40.50.10140">
    <property type="entry name" value="Toll/interleukin-1 receptor homology (TIR) domain"/>
    <property type="match status" value="1"/>
</dbReference>
<evidence type="ECO:0000313" key="2">
    <source>
        <dbReference type="EMBL" id="CBX31254.1"/>
    </source>
</evidence>
<dbReference type="NCBIfam" id="NF033611">
    <property type="entry name" value="SAVED"/>
    <property type="match status" value="1"/>
</dbReference>
<dbReference type="InterPro" id="IPR040836">
    <property type="entry name" value="SAVED"/>
</dbReference>
<name>E1YMC1_9BACT</name>